<comment type="caution">
    <text evidence="2">The sequence shown here is derived from an EMBL/GenBank/DDBJ whole genome shotgun (WGS) entry which is preliminary data.</text>
</comment>
<evidence type="ECO:0000313" key="2">
    <source>
        <dbReference type="EMBL" id="GAH54084.1"/>
    </source>
</evidence>
<dbReference type="Gene3D" id="3.30.70.920">
    <property type="match status" value="1"/>
</dbReference>
<dbReference type="InterPro" id="IPR019887">
    <property type="entry name" value="Tscrpt_reg_AsnC/Lrp_C"/>
</dbReference>
<dbReference type="SUPFAM" id="SSF54909">
    <property type="entry name" value="Dimeric alpha+beta barrel"/>
    <property type="match status" value="1"/>
</dbReference>
<protein>
    <recommendedName>
        <fullName evidence="1">Transcription regulator AsnC/Lrp ligand binding domain-containing protein</fullName>
    </recommendedName>
</protein>
<sequence>MIGFVLINAVPEYEHEIYIELLKISGVIEVHPLVGEYALIAEVEFQDVTELGEIILNKIKAMKGVLCTKTLLWAVISEK</sequence>
<name>X1HJT0_9ZZZZ</name>
<dbReference type="EMBL" id="BARU01022201">
    <property type="protein sequence ID" value="GAH54084.1"/>
    <property type="molecule type" value="Genomic_DNA"/>
</dbReference>
<dbReference type="AlphaFoldDB" id="X1HJT0"/>
<proteinExistence type="predicted"/>
<dbReference type="InterPro" id="IPR011008">
    <property type="entry name" value="Dimeric_a/b-barrel"/>
</dbReference>
<feature type="domain" description="Transcription regulator AsnC/Lrp ligand binding" evidence="1">
    <location>
        <begin position="6"/>
        <end position="71"/>
    </location>
</feature>
<organism evidence="2">
    <name type="scientific">marine sediment metagenome</name>
    <dbReference type="NCBI Taxonomy" id="412755"/>
    <lineage>
        <taxon>unclassified sequences</taxon>
        <taxon>metagenomes</taxon>
        <taxon>ecological metagenomes</taxon>
    </lineage>
</organism>
<gene>
    <name evidence="2" type="ORF">S03H2_36203</name>
</gene>
<reference evidence="2" key="1">
    <citation type="journal article" date="2014" name="Front. Microbiol.">
        <title>High frequency of phylogenetically diverse reductive dehalogenase-homologous genes in deep subseafloor sedimentary metagenomes.</title>
        <authorList>
            <person name="Kawai M."/>
            <person name="Futagami T."/>
            <person name="Toyoda A."/>
            <person name="Takaki Y."/>
            <person name="Nishi S."/>
            <person name="Hori S."/>
            <person name="Arai W."/>
            <person name="Tsubouchi T."/>
            <person name="Morono Y."/>
            <person name="Uchiyama I."/>
            <person name="Ito T."/>
            <person name="Fujiyama A."/>
            <person name="Inagaki F."/>
            <person name="Takami H."/>
        </authorList>
    </citation>
    <scope>NUCLEOTIDE SEQUENCE</scope>
    <source>
        <strain evidence="2">Expedition CK06-06</strain>
    </source>
</reference>
<evidence type="ECO:0000259" key="1">
    <source>
        <dbReference type="Pfam" id="PF01037"/>
    </source>
</evidence>
<accession>X1HJT0</accession>
<dbReference type="Pfam" id="PF01037">
    <property type="entry name" value="AsnC_trans_reg"/>
    <property type="match status" value="1"/>
</dbReference>